<dbReference type="Proteomes" id="UP000194977">
    <property type="component" value="Unassembled WGS sequence"/>
</dbReference>
<organism evidence="5 8">
    <name type="scientific">Gilliamella apicola</name>
    <dbReference type="NCBI Taxonomy" id="1196095"/>
    <lineage>
        <taxon>Bacteria</taxon>
        <taxon>Pseudomonadati</taxon>
        <taxon>Pseudomonadota</taxon>
        <taxon>Gammaproteobacteria</taxon>
        <taxon>Orbales</taxon>
        <taxon>Orbaceae</taxon>
        <taxon>Gilliamella</taxon>
    </lineage>
</organism>
<dbReference type="Proteomes" id="UP000194800">
    <property type="component" value="Unassembled WGS sequence"/>
</dbReference>
<proteinExistence type="inferred from homology"/>
<dbReference type="AlphaFoldDB" id="A0A242NEM3"/>
<dbReference type="InterPro" id="IPR012349">
    <property type="entry name" value="Split_barrel_FMN-bd"/>
</dbReference>
<gene>
    <name evidence="6" type="ORF">B6C91_14175</name>
    <name evidence="5" type="ORF">B6D08_12025</name>
</gene>
<comment type="cofactor">
    <cofactor evidence="1">
        <name>FMN</name>
        <dbReference type="ChEBI" id="CHEBI:58210"/>
    </cofactor>
</comment>
<comment type="similarity">
    <text evidence="3">Belongs to the flavoredoxin family.</text>
</comment>
<evidence type="ECO:0000313" key="8">
    <source>
        <dbReference type="Proteomes" id="UP000194977"/>
    </source>
</evidence>
<dbReference type="OrthoDB" id="9792436at2"/>
<dbReference type="GO" id="GO:0016646">
    <property type="term" value="F:oxidoreductase activity, acting on the CH-NH group of donors, NAD or NADP as acceptor"/>
    <property type="evidence" value="ECO:0007669"/>
    <property type="project" value="UniProtKB-ARBA"/>
</dbReference>
<dbReference type="GO" id="GO:0010181">
    <property type="term" value="F:FMN binding"/>
    <property type="evidence" value="ECO:0007669"/>
    <property type="project" value="InterPro"/>
</dbReference>
<evidence type="ECO:0000313" key="6">
    <source>
        <dbReference type="EMBL" id="OTQ07803.1"/>
    </source>
</evidence>
<keyword evidence="2" id="KW-0285">Flavoprotein</keyword>
<evidence type="ECO:0000259" key="4">
    <source>
        <dbReference type="SMART" id="SM00903"/>
    </source>
</evidence>
<evidence type="ECO:0000313" key="5">
    <source>
        <dbReference type="EMBL" id="OTP98164.1"/>
    </source>
</evidence>
<name>A0A242NEM3_9GAMM</name>
<comment type="caution">
    <text evidence="5">The sequence shown here is derived from an EMBL/GenBank/DDBJ whole genome shotgun (WGS) entry which is preliminary data.</text>
</comment>
<accession>A0A242NEM3</accession>
<dbReference type="InterPro" id="IPR052174">
    <property type="entry name" value="Flavoredoxin"/>
</dbReference>
<dbReference type="RefSeq" id="WP_086301623.1">
    <property type="nucleotide sequence ID" value="NZ_MZNE01000037.1"/>
</dbReference>
<evidence type="ECO:0000313" key="7">
    <source>
        <dbReference type="Proteomes" id="UP000194800"/>
    </source>
</evidence>
<keyword evidence="7" id="KW-1185">Reference proteome</keyword>
<dbReference type="Gene3D" id="2.30.110.10">
    <property type="entry name" value="Electron Transport, Fmn-binding Protein, Chain A"/>
    <property type="match status" value="1"/>
</dbReference>
<protein>
    <submittedName>
        <fullName evidence="5">Flavin reductase</fullName>
    </submittedName>
</protein>
<dbReference type="InterPro" id="IPR002563">
    <property type="entry name" value="Flavin_Rdtase-like_dom"/>
</dbReference>
<dbReference type="PANTHER" id="PTHR43567:SF1">
    <property type="entry name" value="FLAVOREDOXIN"/>
    <property type="match status" value="1"/>
</dbReference>
<reference evidence="7 8" key="1">
    <citation type="submission" date="2017-03" db="EMBL/GenBank/DDBJ databases">
        <title>Comparative genomics of honeybee gut symbionts reveal geographically distinct and subgroup specific antibiotic resistance.</title>
        <authorList>
            <person name="Ludvigsen J."/>
            <person name="Porcellato D."/>
            <person name="Labee-Lund T.M."/>
            <person name="Amdam G.V."/>
            <person name="Rudi K."/>
        </authorList>
    </citation>
    <scope>NUCLEOTIDE SEQUENCE [LARGE SCALE GENOMIC DNA]</scope>
    <source>
        <strain evidence="5 8">A-7-12</strain>
        <strain evidence="6 7">A-9-12</strain>
    </source>
</reference>
<sequence length="189" mass="21508">MTIRPVPLDKSYRLLNHGPTVLVSAKNDNTENVMSASWVCVLDMFPAKLTAVLDKKSFTRQLIEKSQKFAIQVPIAKQAEQVIGLGTQSYLDNPNKLADNHIELFYQDGFNVPLVKDCAAWLICRLIPEEYNQQNYDLLIGEVIGAWADNRIYENGHWKFDEISDEMKTLHYIAGNQFYITGKGLVVKD</sequence>
<feature type="domain" description="Flavin reductase like" evidence="4">
    <location>
        <begin position="13"/>
        <end position="155"/>
    </location>
</feature>
<evidence type="ECO:0000256" key="1">
    <source>
        <dbReference type="ARBA" id="ARBA00001917"/>
    </source>
</evidence>
<dbReference type="Pfam" id="PF01613">
    <property type="entry name" value="Flavin_Reduct"/>
    <property type="match status" value="1"/>
</dbReference>
<evidence type="ECO:0000256" key="3">
    <source>
        <dbReference type="ARBA" id="ARBA00038054"/>
    </source>
</evidence>
<dbReference type="PANTHER" id="PTHR43567">
    <property type="entry name" value="FLAVOREDOXIN-RELATED-RELATED"/>
    <property type="match status" value="1"/>
</dbReference>
<dbReference type="EMBL" id="NART01000149">
    <property type="protein sequence ID" value="OTQ07803.1"/>
    <property type="molecule type" value="Genomic_DNA"/>
</dbReference>
<dbReference type="SUPFAM" id="SSF50475">
    <property type="entry name" value="FMN-binding split barrel"/>
    <property type="match status" value="1"/>
</dbReference>
<dbReference type="EMBL" id="NARP01000037">
    <property type="protein sequence ID" value="OTP98164.1"/>
    <property type="molecule type" value="Genomic_DNA"/>
</dbReference>
<evidence type="ECO:0000256" key="2">
    <source>
        <dbReference type="ARBA" id="ARBA00022630"/>
    </source>
</evidence>
<dbReference type="SMART" id="SM00903">
    <property type="entry name" value="Flavin_Reduct"/>
    <property type="match status" value="1"/>
</dbReference>